<dbReference type="Proteomes" id="UP000012073">
    <property type="component" value="Unassembled WGS sequence"/>
</dbReference>
<comment type="domain">
    <text evidence="6">The EXKPK motif is conserved in inositol-pentakisphosphate 2-kinases of both family 1 and 2.</text>
</comment>
<dbReference type="Pfam" id="PF06090">
    <property type="entry name" value="Ins_P5_2-kin"/>
    <property type="match status" value="1"/>
</dbReference>
<proteinExistence type="predicted"/>
<dbReference type="InterPro" id="IPR009286">
    <property type="entry name" value="Ins_P5_2-kin"/>
</dbReference>
<dbReference type="GO" id="GO:0005634">
    <property type="term" value="C:nucleus"/>
    <property type="evidence" value="ECO:0007669"/>
    <property type="project" value="TreeGrafter"/>
</dbReference>
<sequence>MSIRQSYDNCGTLSLLPTFGQRQDKFALESISLVYENTRTSSRIYFSAANLSSAFTLLLAGRFHLSLSQQQDMKATACDPTRPSLPPPSAWQYRIEGGETVVFCYSPKRCEKLHGQARQVLCITIMSARAHRAPPKHHKRPAHQALFRRHLRRYLLEPVYVTLSESYVKQLATATEPLRPIARRKVKNFGTASPLAKLLPDLALWFGGETLLVEIKPKCGVLSRSALVHPDINDALQKFKIPPYYFTNYLFPSCGREAMDFPDQEHRYDPLKMLLGIDIELQLKILHEERSRSLRIFNRGARLSHEDATCACNDGLCTLALGITAKAVADESRDGEHCFRKLLAVQRHDYLDNIGAGLLLKHLISMVGVARAYEMIEQYEFMRGAEKWTAEDESEFRASKQIISYETAEEADRLHSHEGYFHATEEVARMKPNVCARMLAEFMQAAAAKDCSFMISMCREDKAEIRQGKAGRDDKTGGFVQHEGRKWLYCVHVIDTGPKPVDKLLLKWPAVDLELRKSVFAAGGLDKLISPSFEDCQES</sequence>
<evidence type="ECO:0000256" key="4">
    <source>
        <dbReference type="ARBA" id="ARBA00022777"/>
    </source>
</evidence>
<dbReference type="GO" id="GO:0035299">
    <property type="term" value="F:inositol-1,3,4,5,6-pentakisphosphate 2-kinase activity"/>
    <property type="evidence" value="ECO:0007669"/>
    <property type="project" value="UniProtKB-EC"/>
</dbReference>
<dbReference type="KEGG" id="ccp:CHC_T00004985001"/>
<evidence type="ECO:0000256" key="1">
    <source>
        <dbReference type="ARBA" id="ARBA00012023"/>
    </source>
</evidence>
<dbReference type="Gene3D" id="3.30.200.110">
    <property type="entry name" value="Inositol-pentakisphosphate 2-kinase, N-lobe"/>
    <property type="match status" value="1"/>
</dbReference>
<dbReference type="PANTHER" id="PTHR14456">
    <property type="entry name" value="INOSITOL POLYPHOSPHATE KINASE 1"/>
    <property type="match status" value="1"/>
</dbReference>
<dbReference type="AlphaFoldDB" id="R7QHS4"/>
<protein>
    <recommendedName>
        <fullName evidence="1 6">Inositol-pentakisphosphate 2-kinase</fullName>
        <ecNumber evidence="1 6">2.7.1.158</ecNumber>
    </recommendedName>
</protein>
<accession>R7QHS4</accession>
<dbReference type="InterPro" id="IPR043001">
    <property type="entry name" value="IP5_2-K_N_lobe"/>
</dbReference>
<evidence type="ECO:0000256" key="6">
    <source>
        <dbReference type="RuleBase" id="RU364126"/>
    </source>
</evidence>
<keyword evidence="5 6" id="KW-0067">ATP-binding</keyword>
<dbReference type="GO" id="GO:0032958">
    <property type="term" value="P:inositol phosphate biosynthetic process"/>
    <property type="evidence" value="ECO:0007669"/>
    <property type="project" value="TreeGrafter"/>
</dbReference>
<name>R7QHS4_CHOCR</name>
<evidence type="ECO:0000256" key="2">
    <source>
        <dbReference type="ARBA" id="ARBA00022679"/>
    </source>
</evidence>
<evidence type="ECO:0000256" key="3">
    <source>
        <dbReference type="ARBA" id="ARBA00022741"/>
    </source>
</evidence>
<dbReference type="EMBL" id="HG001808">
    <property type="protein sequence ID" value="CDF36996.1"/>
    <property type="molecule type" value="Genomic_DNA"/>
</dbReference>
<gene>
    <name evidence="7" type="ORF">CHC_T00004985001</name>
</gene>
<dbReference type="PhylomeDB" id="R7QHS4"/>
<dbReference type="GeneID" id="17324525"/>
<evidence type="ECO:0000256" key="5">
    <source>
        <dbReference type="ARBA" id="ARBA00022840"/>
    </source>
</evidence>
<dbReference type="OrthoDB" id="10562681at2759"/>
<keyword evidence="8" id="KW-1185">Reference proteome</keyword>
<comment type="function">
    <text evidence="6">Phosphorylates Ins(1,3,4,5,6)P5 at position 2 to form Ins(1,2,3,4,5,6)P6 (InsP6 or phytate).</text>
</comment>
<evidence type="ECO:0000313" key="8">
    <source>
        <dbReference type="Proteomes" id="UP000012073"/>
    </source>
</evidence>
<reference evidence="8" key="1">
    <citation type="journal article" date="2013" name="Proc. Natl. Acad. Sci. U.S.A.">
        <title>Genome structure and metabolic features in the red seaweed Chondrus crispus shed light on evolution of the Archaeplastida.</title>
        <authorList>
            <person name="Collen J."/>
            <person name="Porcel B."/>
            <person name="Carre W."/>
            <person name="Ball S.G."/>
            <person name="Chaparro C."/>
            <person name="Tonon T."/>
            <person name="Barbeyron T."/>
            <person name="Michel G."/>
            <person name="Noel B."/>
            <person name="Valentin K."/>
            <person name="Elias M."/>
            <person name="Artiguenave F."/>
            <person name="Arun A."/>
            <person name="Aury J.M."/>
            <person name="Barbosa-Neto J.F."/>
            <person name="Bothwell J.H."/>
            <person name="Bouget F.Y."/>
            <person name="Brillet L."/>
            <person name="Cabello-Hurtado F."/>
            <person name="Capella-Gutierrez S."/>
            <person name="Charrier B."/>
            <person name="Cladiere L."/>
            <person name="Cock J.M."/>
            <person name="Coelho S.M."/>
            <person name="Colleoni C."/>
            <person name="Czjzek M."/>
            <person name="Da Silva C."/>
            <person name="Delage L."/>
            <person name="Denoeud F."/>
            <person name="Deschamps P."/>
            <person name="Dittami S.M."/>
            <person name="Gabaldon T."/>
            <person name="Gachon C.M."/>
            <person name="Groisillier A."/>
            <person name="Herve C."/>
            <person name="Jabbari K."/>
            <person name="Katinka M."/>
            <person name="Kloareg B."/>
            <person name="Kowalczyk N."/>
            <person name="Labadie K."/>
            <person name="Leblanc C."/>
            <person name="Lopez P.J."/>
            <person name="McLachlan D.H."/>
            <person name="Meslet-Cladiere L."/>
            <person name="Moustafa A."/>
            <person name="Nehr Z."/>
            <person name="Nyvall Collen P."/>
            <person name="Panaud O."/>
            <person name="Partensky F."/>
            <person name="Poulain J."/>
            <person name="Rensing S.A."/>
            <person name="Rousvoal S."/>
            <person name="Samson G."/>
            <person name="Symeonidi A."/>
            <person name="Weissenbach J."/>
            <person name="Zambounis A."/>
            <person name="Wincker P."/>
            <person name="Boyen C."/>
        </authorList>
    </citation>
    <scope>NUCLEOTIDE SEQUENCE [LARGE SCALE GENOMIC DNA]</scope>
    <source>
        <strain evidence="8">cv. Stackhouse</strain>
    </source>
</reference>
<keyword evidence="3 6" id="KW-0547">Nucleotide-binding</keyword>
<dbReference type="RefSeq" id="XP_005716815.1">
    <property type="nucleotide sequence ID" value="XM_005716758.1"/>
</dbReference>
<organism evidence="7 8">
    <name type="scientific">Chondrus crispus</name>
    <name type="common">Carrageen Irish moss</name>
    <name type="synonym">Polymorpha crispa</name>
    <dbReference type="NCBI Taxonomy" id="2769"/>
    <lineage>
        <taxon>Eukaryota</taxon>
        <taxon>Rhodophyta</taxon>
        <taxon>Florideophyceae</taxon>
        <taxon>Rhodymeniophycidae</taxon>
        <taxon>Gigartinales</taxon>
        <taxon>Gigartinaceae</taxon>
        <taxon>Chondrus</taxon>
    </lineage>
</organism>
<keyword evidence="4 6" id="KW-0418">Kinase</keyword>
<comment type="catalytic activity">
    <reaction evidence="6">
        <text>1D-myo-inositol 1,3,4,5,6-pentakisphosphate + ATP = 1D-myo-inositol hexakisphosphate + ADP + H(+)</text>
        <dbReference type="Rhea" id="RHEA:20313"/>
        <dbReference type="ChEBI" id="CHEBI:15378"/>
        <dbReference type="ChEBI" id="CHEBI:30616"/>
        <dbReference type="ChEBI" id="CHEBI:57733"/>
        <dbReference type="ChEBI" id="CHEBI:58130"/>
        <dbReference type="ChEBI" id="CHEBI:456216"/>
        <dbReference type="EC" id="2.7.1.158"/>
    </reaction>
</comment>
<dbReference type="STRING" id="2769.R7QHS4"/>
<evidence type="ECO:0000313" key="7">
    <source>
        <dbReference type="EMBL" id="CDF36996.1"/>
    </source>
</evidence>
<dbReference type="PANTHER" id="PTHR14456:SF2">
    <property type="entry name" value="INOSITOL-PENTAKISPHOSPHATE 2-KINASE"/>
    <property type="match status" value="1"/>
</dbReference>
<dbReference type="EC" id="2.7.1.158" evidence="1 6"/>
<dbReference type="GO" id="GO:0005524">
    <property type="term" value="F:ATP binding"/>
    <property type="evidence" value="ECO:0007669"/>
    <property type="project" value="UniProtKB-KW"/>
</dbReference>
<keyword evidence="2 6" id="KW-0808">Transferase</keyword>
<dbReference type="Gramene" id="CDF36996">
    <property type="protein sequence ID" value="CDF36996"/>
    <property type="gene ID" value="CHC_T00004985001"/>
</dbReference>